<dbReference type="SUPFAM" id="SSF56601">
    <property type="entry name" value="beta-lactamase/transpeptidase-like"/>
    <property type="match status" value="1"/>
</dbReference>
<evidence type="ECO:0000313" key="2">
    <source>
        <dbReference type="Proteomes" id="UP000504637"/>
    </source>
</evidence>
<protein>
    <submittedName>
        <fullName evidence="3">Beta-lactamase/transpeptidase-like protein</fullName>
    </submittedName>
</protein>
<feature type="domain" description="Beta-lactamase-related" evidence="1">
    <location>
        <begin position="80"/>
        <end position="348"/>
    </location>
</feature>
<dbReference type="RefSeq" id="XP_033463515.1">
    <property type="nucleotide sequence ID" value="XM_033604019.1"/>
</dbReference>
<dbReference type="InterPro" id="IPR050789">
    <property type="entry name" value="Diverse_Enzym_Activities"/>
</dbReference>
<dbReference type="GeneID" id="54361819"/>
<reference evidence="3" key="3">
    <citation type="submission" date="2025-08" db="UniProtKB">
        <authorList>
            <consortium name="RefSeq"/>
        </authorList>
    </citation>
    <scope>IDENTIFICATION</scope>
    <source>
        <strain evidence="3">CBS 342.82</strain>
    </source>
</reference>
<reference evidence="3" key="2">
    <citation type="submission" date="2020-04" db="EMBL/GenBank/DDBJ databases">
        <authorList>
            <consortium name="NCBI Genome Project"/>
        </authorList>
    </citation>
    <scope>NUCLEOTIDE SEQUENCE</scope>
    <source>
        <strain evidence="3">CBS 342.82</strain>
    </source>
</reference>
<dbReference type="Proteomes" id="UP000504637">
    <property type="component" value="Unplaced"/>
</dbReference>
<dbReference type="AlphaFoldDB" id="A0A6J3MFP7"/>
<dbReference type="OrthoDB" id="5946976at2759"/>
<accession>A0A6J3MFP7</accession>
<sequence>MTDSQPNNVQPVDLSNWRESPHNQWSFHNIDKILKTEVITKSKQPQELEENLRSFSDFNLKLHNGDQPPLDIEGFLARSQSDGLLVLHHGKVVYERYPRQNTQASCHILMSVTKSVCGLIFGILADQGLLTVDDPVDKYVPELRGTTYENVTIRMCLDMRSGLLYADGSPEYRAATDLRAFIAKVNPPRAPDDRFEYVSLNTDLLGWVAERAVADGRTFTQLVEQLIWQPMGAEHNALMTVDAAGGARVAGGLSASLRDLARLGQLVAEGGKGFVPAVWIEDIFQGGDREAFARGSWASGVFEGKSYRSFWVSDSEHDTVVALGIFGQMLFVDRKNGIVMAKTASQEKAIDRSMTSLSWLAWKEIVRILS</sequence>
<gene>
    <name evidence="3" type="ORF">K489DRAFT_376891</name>
</gene>
<keyword evidence="2" id="KW-1185">Reference proteome</keyword>
<dbReference type="Gene3D" id="3.40.710.10">
    <property type="entry name" value="DD-peptidase/beta-lactamase superfamily"/>
    <property type="match status" value="1"/>
</dbReference>
<evidence type="ECO:0000259" key="1">
    <source>
        <dbReference type="Pfam" id="PF00144"/>
    </source>
</evidence>
<evidence type="ECO:0000313" key="3">
    <source>
        <dbReference type="RefSeq" id="XP_033463515.1"/>
    </source>
</evidence>
<dbReference type="PANTHER" id="PTHR43283:SF7">
    <property type="entry name" value="BETA-LACTAMASE-RELATED DOMAIN-CONTAINING PROTEIN"/>
    <property type="match status" value="1"/>
</dbReference>
<reference evidence="3" key="1">
    <citation type="submission" date="2020-01" db="EMBL/GenBank/DDBJ databases">
        <authorList>
            <consortium name="DOE Joint Genome Institute"/>
            <person name="Haridas S."/>
            <person name="Albert R."/>
            <person name="Binder M."/>
            <person name="Bloem J."/>
            <person name="Labutti K."/>
            <person name="Salamov A."/>
            <person name="Andreopoulos B."/>
            <person name="Baker S.E."/>
            <person name="Barry K."/>
            <person name="Bills G."/>
            <person name="Bluhm B.H."/>
            <person name="Cannon C."/>
            <person name="Castanera R."/>
            <person name="Culley D.E."/>
            <person name="Daum C."/>
            <person name="Ezra D."/>
            <person name="Gonzalez J.B."/>
            <person name="Henrissat B."/>
            <person name="Kuo A."/>
            <person name="Liang C."/>
            <person name="Lipzen A."/>
            <person name="Lutzoni F."/>
            <person name="Magnuson J."/>
            <person name="Mondo S."/>
            <person name="Nolan M."/>
            <person name="Ohm R."/>
            <person name="Pangilinan J."/>
            <person name="Park H.-J."/>
            <person name="Ramirez L."/>
            <person name="Alfaro M."/>
            <person name="Sun H."/>
            <person name="Tritt A."/>
            <person name="Yoshinaga Y."/>
            <person name="Zwiers L.-H."/>
            <person name="Turgeon B.G."/>
            <person name="Goodwin S.B."/>
            <person name="Spatafora J.W."/>
            <person name="Crous P.W."/>
            <person name="Grigoriev I.V."/>
        </authorList>
    </citation>
    <scope>NUCLEOTIDE SEQUENCE</scope>
    <source>
        <strain evidence="3">CBS 342.82</strain>
    </source>
</reference>
<dbReference type="InterPro" id="IPR001466">
    <property type="entry name" value="Beta-lactam-related"/>
</dbReference>
<dbReference type="Pfam" id="PF00144">
    <property type="entry name" value="Beta-lactamase"/>
    <property type="match status" value="1"/>
</dbReference>
<proteinExistence type="predicted"/>
<dbReference type="PANTHER" id="PTHR43283">
    <property type="entry name" value="BETA-LACTAMASE-RELATED"/>
    <property type="match status" value="1"/>
</dbReference>
<name>A0A6J3MFP7_9PEZI</name>
<dbReference type="InterPro" id="IPR012338">
    <property type="entry name" value="Beta-lactam/transpept-like"/>
</dbReference>
<organism evidence="3">
    <name type="scientific">Dissoconium aciculare CBS 342.82</name>
    <dbReference type="NCBI Taxonomy" id="1314786"/>
    <lineage>
        <taxon>Eukaryota</taxon>
        <taxon>Fungi</taxon>
        <taxon>Dikarya</taxon>
        <taxon>Ascomycota</taxon>
        <taxon>Pezizomycotina</taxon>
        <taxon>Dothideomycetes</taxon>
        <taxon>Dothideomycetidae</taxon>
        <taxon>Mycosphaerellales</taxon>
        <taxon>Dissoconiaceae</taxon>
        <taxon>Dissoconium</taxon>
    </lineage>
</organism>